<evidence type="ECO:0000313" key="1">
    <source>
        <dbReference type="EMBL" id="EAU88976.2"/>
    </source>
</evidence>
<proteinExistence type="predicted"/>
<dbReference type="GeneID" id="6009312"/>
<organism evidence="1 2">
    <name type="scientific">Coprinopsis cinerea (strain Okayama-7 / 130 / ATCC MYA-4618 / FGSC 9003)</name>
    <name type="common">Inky cap fungus</name>
    <name type="synonym">Hormographiella aspergillata</name>
    <dbReference type="NCBI Taxonomy" id="240176"/>
    <lineage>
        <taxon>Eukaryota</taxon>
        <taxon>Fungi</taxon>
        <taxon>Dikarya</taxon>
        <taxon>Basidiomycota</taxon>
        <taxon>Agaricomycotina</taxon>
        <taxon>Agaricomycetes</taxon>
        <taxon>Agaricomycetidae</taxon>
        <taxon>Agaricales</taxon>
        <taxon>Agaricineae</taxon>
        <taxon>Psathyrellaceae</taxon>
        <taxon>Coprinopsis</taxon>
    </lineage>
</organism>
<accession>A8NDP6</accession>
<dbReference type="EMBL" id="AACS02000002">
    <property type="protein sequence ID" value="EAU88976.2"/>
    <property type="molecule type" value="Genomic_DNA"/>
</dbReference>
<dbReference type="KEGG" id="cci:CC1G_10672"/>
<protein>
    <submittedName>
        <fullName evidence="1">Uncharacterized protein</fullName>
    </submittedName>
</protein>
<reference evidence="1 2" key="1">
    <citation type="journal article" date="2010" name="Proc. Natl. Acad. Sci. U.S.A.">
        <title>Insights into evolution of multicellular fungi from the assembled chromosomes of the mushroom Coprinopsis cinerea (Coprinus cinereus).</title>
        <authorList>
            <person name="Stajich J.E."/>
            <person name="Wilke S.K."/>
            <person name="Ahren D."/>
            <person name="Au C.H."/>
            <person name="Birren B.W."/>
            <person name="Borodovsky M."/>
            <person name="Burns C."/>
            <person name="Canback B."/>
            <person name="Casselton L.A."/>
            <person name="Cheng C.K."/>
            <person name="Deng J."/>
            <person name="Dietrich F.S."/>
            <person name="Fargo D.C."/>
            <person name="Farman M.L."/>
            <person name="Gathman A.C."/>
            <person name="Goldberg J."/>
            <person name="Guigo R."/>
            <person name="Hoegger P.J."/>
            <person name="Hooker J.B."/>
            <person name="Huggins A."/>
            <person name="James T.Y."/>
            <person name="Kamada T."/>
            <person name="Kilaru S."/>
            <person name="Kodira C."/>
            <person name="Kues U."/>
            <person name="Kupfer D."/>
            <person name="Kwan H.S."/>
            <person name="Lomsadze A."/>
            <person name="Li W."/>
            <person name="Lilly W.W."/>
            <person name="Ma L.J."/>
            <person name="Mackey A.J."/>
            <person name="Manning G."/>
            <person name="Martin F."/>
            <person name="Muraguchi H."/>
            <person name="Natvig D.O."/>
            <person name="Palmerini H."/>
            <person name="Ramesh M.A."/>
            <person name="Rehmeyer C.J."/>
            <person name="Roe B.A."/>
            <person name="Shenoy N."/>
            <person name="Stanke M."/>
            <person name="Ter-Hovhannisyan V."/>
            <person name="Tunlid A."/>
            <person name="Velagapudi R."/>
            <person name="Vision T.J."/>
            <person name="Zeng Q."/>
            <person name="Zolan M.E."/>
            <person name="Pukkila P.J."/>
        </authorList>
    </citation>
    <scope>NUCLEOTIDE SEQUENCE [LARGE SCALE GENOMIC DNA]</scope>
    <source>
        <strain evidence="2">Okayama-7 / 130 / ATCC MYA-4618 / FGSC 9003</strain>
    </source>
</reference>
<keyword evidence="2" id="KW-1185">Reference proteome</keyword>
<gene>
    <name evidence="1" type="ORF">CC1G_10672</name>
</gene>
<sequence>MATNACLEIFQNLPFSVRNMDIDITHQALETEGSMQLWHLWTASRPVLLEEQPTCDDPECVNGGGCDPLRDYMSCIRCFDNDDGKHDTCSWRDQYLSVYLALNNPHLSPEDLKCFLAHYANLKNSPRFFAVSPGLDGKMYTGLRDATRLLEDLRQDPTIKASPRLDSCLKSLESTLADLRIHNLYIALGMSL</sequence>
<dbReference type="HOGENOM" id="CLU_1415084_0_0_1"/>
<evidence type="ECO:0000313" key="2">
    <source>
        <dbReference type="Proteomes" id="UP000001861"/>
    </source>
</evidence>
<dbReference type="Proteomes" id="UP000001861">
    <property type="component" value="Unassembled WGS sequence"/>
</dbReference>
<name>A8NDP6_COPC7</name>
<dbReference type="AlphaFoldDB" id="A8NDP6"/>
<dbReference type="InParanoid" id="A8NDP6"/>
<dbReference type="RefSeq" id="XP_001832823.2">
    <property type="nucleotide sequence ID" value="XM_001832771.2"/>
</dbReference>
<comment type="caution">
    <text evidence="1">The sequence shown here is derived from an EMBL/GenBank/DDBJ whole genome shotgun (WGS) entry which is preliminary data.</text>
</comment>
<dbReference type="VEuPathDB" id="FungiDB:CC1G_10672"/>